<dbReference type="KEGG" id="dmm:dnm_013310"/>
<name>A0A975BH75_9BACT</name>
<gene>
    <name evidence="1" type="ORF">dnm_013310</name>
</gene>
<accession>A0A975BH75</accession>
<dbReference type="AlphaFoldDB" id="A0A975BH75"/>
<keyword evidence="2" id="KW-1185">Reference proteome</keyword>
<sequence>MKRNIGNWKLETGNWITPKFRVSSFKFQKSQNTSMKEEQIHV</sequence>
<dbReference type="EMBL" id="CP061800">
    <property type="protein sequence ID" value="QTA85326.1"/>
    <property type="molecule type" value="Genomic_DNA"/>
</dbReference>
<evidence type="ECO:0000313" key="1">
    <source>
        <dbReference type="EMBL" id="QTA85326.1"/>
    </source>
</evidence>
<dbReference type="Proteomes" id="UP000663722">
    <property type="component" value="Chromosome"/>
</dbReference>
<reference evidence="1" key="1">
    <citation type="journal article" date="2021" name="Microb. Physiol.">
        <title>Proteogenomic Insights into the Physiology of Marine, Sulfate-Reducing, Filamentous Desulfonema limicola and Desulfonema magnum.</title>
        <authorList>
            <person name="Schnaars V."/>
            <person name="Wohlbrand L."/>
            <person name="Scheve S."/>
            <person name="Hinrichs C."/>
            <person name="Reinhardt R."/>
            <person name="Rabus R."/>
        </authorList>
    </citation>
    <scope>NUCLEOTIDE SEQUENCE</scope>
    <source>
        <strain evidence="1">4be13</strain>
    </source>
</reference>
<protein>
    <submittedName>
        <fullName evidence="1">Uncharacterized protein</fullName>
    </submittedName>
</protein>
<organism evidence="1 2">
    <name type="scientific">Desulfonema magnum</name>
    <dbReference type="NCBI Taxonomy" id="45655"/>
    <lineage>
        <taxon>Bacteria</taxon>
        <taxon>Pseudomonadati</taxon>
        <taxon>Thermodesulfobacteriota</taxon>
        <taxon>Desulfobacteria</taxon>
        <taxon>Desulfobacterales</taxon>
        <taxon>Desulfococcaceae</taxon>
        <taxon>Desulfonema</taxon>
    </lineage>
</organism>
<proteinExistence type="predicted"/>
<evidence type="ECO:0000313" key="2">
    <source>
        <dbReference type="Proteomes" id="UP000663722"/>
    </source>
</evidence>